<keyword evidence="7" id="KW-0131">Cell cycle</keyword>
<dbReference type="OrthoDB" id="9815492at2"/>
<keyword evidence="5" id="KW-0132">Cell division</keyword>
<dbReference type="GO" id="GO:0051301">
    <property type="term" value="P:cell division"/>
    <property type="evidence" value="ECO:0007669"/>
    <property type="project" value="UniProtKB-KW"/>
</dbReference>
<comment type="subcellular location">
    <subcellularLocation>
        <location evidence="1">Cytoplasm</location>
    </subcellularLocation>
</comment>
<evidence type="ECO:0000256" key="7">
    <source>
        <dbReference type="ARBA" id="ARBA00023306"/>
    </source>
</evidence>
<comment type="similarity">
    <text evidence="2">Belongs to the DivIVA family.</text>
</comment>
<evidence type="ECO:0000256" key="10">
    <source>
        <dbReference type="SAM" id="MobiDB-lite"/>
    </source>
</evidence>
<gene>
    <name evidence="11" type="primary">divIVA</name>
    <name evidence="11" type="ORF">FEAC_15640</name>
</gene>
<dbReference type="GeneID" id="78372745"/>
<comment type="caution">
    <text evidence="11">The sequence shown here is derived from an EMBL/GenBank/DDBJ whole genome shotgun (WGS) entry which is preliminary data.</text>
</comment>
<evidence type="ECO:0000256" key="1">
    <source>
        <dbReference type="ARBA" id="ARBA00004496"/>
    </source>
</evidence>
<dbReference type="Gene3D" id="6.10.250.660">
    <property type="match status" value="1"/>
</dbReference>
<evidence type="ECO:0000256" key="9">
    <source>
        <dbReference type="SAM" id="Coils"/>
    </source>
</evidence>
<keyword evidence="4" id="KW-0963">Cytoplasm</keyword>
<keyword evidence="6 9" id="KW-0175">Coiled coil</keyword>
<dbReference type="NCBIfam" id="TIGR03544">
    <property type="entry name" value="DivI1A_domain"/>
    <property type="match status" value="1"/>
</dbReference>
<feature type="compositionally biased region" description="Basic and acidic residues" evidence="10">
    <location>
        <begin position="204"/>
        <end position="214"/>
    </location>
</feature>
<evidence type="ECO:0000313" key="12">
    <source>
        <dbReference type="Proteomes" id="UP000032336"/>
    </source>
</evidence>
<dbReference type="InterPro" id="IPR007793">
    <property type="entry name" value="DivIVA_fam"/>
</dbReference>
<evidence type="ECO:0000256" key="4">
    <source>
        <dbReference type="ARBA" id="ARBA00022490"/>
    </source>
</evidence>
<sequence>MEENAVDAQKIREVEFRERMRGYHQEDVDEFLEQVAKGVEVLETQLTQAREELARLKANPTVAVSTKSNDFSDDVIQRTLIVAQKAADQLRSDAESEAREIRAEAQRQAERILGEARTTSRLIEEDRRKNLLQELAQLEGEFNRRQEQLANIVTRDRAVRQKITDEIGGLLSLVRAADAPTTEALLAQTSTALDSSVGVEEAVGDDREFTRGTEADSADASEGYALSGESDLRGESDPRGDGGVSGEPRPVQEFVFGHDISAESTDDEPFMLWRQDD</sequence>
<evidence type="ECO:0000256" key="2">
    <source>
        <dbReference type="ARBA" id="ARBA00009008"/>
    </source>
</evidence>
<dbReference type="GO" id="GO:0005737">
    <property type="term" value="C:cytoplasm"/>
    <property type="evidence" value="ECO:0007669"/>
    <property type="project" value="UniProtKB-SubCell"/>
</dbReference>
<feature type="coiled-coil region" evidence="9">
    <location>
        <begin position="87"/>
        <end position="148"/>
    </location>
</feature>
<dbReference type="EMBL" id="JXUW01000013">
    <property type="protein sequence ID" value="KJE76635.1"/>
    <property type="molecule type" value="Genomic_DNA"/>
</dbReference>
<evidence type="ECO:0000256" key="6">
    <source>
        <dbReference type="ARBA" id="ARBA00023054"/>
    </source>
</evidence>
<evidence type="ECO:0000256" key="3">
    <source>
        <dbReference type="ARBA" id="ARBA00018787"/>
    </source>
</evidence>
<dbReference type="STRING" id="1121877.FEAC_15640"/>
<protein>
    <recommendedName>
        <fullName evidence="3">Cell wall synthesis protein Wag31</fullName>
    </recommendedName>
    <alternativeName>
        <fullName evidence="8">Antigen 84</fullName>
    </alternativeName>
</protein>
<dbReference type="Pfam" id="PF05103">
    <property type="entry name" value="DivIVA"/>
    <property type="match status" value="1"/>
</dbReference>
<proteinExistence type="inferred from homology"/>
<reference evidence="11 12" key="1">
    <citation type="submission" date="2015-01" db="EMBL/GenBank/DDBJ databases">
        <title>Draft genome of the acidophilic iron oxidizer Ferrimicrobium acidiphilum strain T23.</title>
        <authorList>
            <person name="Poehlein A."/>
            <person name="Eisen S."/>
            <person name="Schloemann M."/>
            <person name="Johnson B.D."/>
            <person name="Daniel R."/>
            <person name="Muehling M."/>
        </authorList>
    </citation>
    <scope>NUCLEOTIDE SEQUENCE [LARGE SCALE GENOMIC DNA]</scope>
    <source>
        <strain evidence="11 12">T23</strain>
    </source>
</reference>
<dbReference type="PANTHER" id="PTHR35794:SF2">
    <property type="entry name" value="CELL DIVISION PROTEIN DIVIVA"/>
    <property type="match status" value="1"/>
</dbReference>
<evidence type="ECO:0000256" key="5">
    <source>
        <dbReference type="ARBA" id="ARBA00022618"/>
    </source>
</evidence>
<evidence type="ECO:0000313" key="11">
    <source>
        <dbReference type="EMBL" id="KJE76635.1"/>
    </source>
</evidence>
<keyword evidence="12" id="KW-1185">Reference proteome</keyword>
<feature type="region of interest" description="Disordered" evidence="10">
    <location>
        <begin position="197"/>
        <end position="277"/>
    </location>
</feature>
<feature type="compositionally biased region" description="Basic and acidic residues" evidence="10">
    <location>
        <begin position="230"/>
        <end position="240"/>
    </location>
</feature>
<dbReference type="RefSeq" id="WP_035389609.1">
    <property type="nucleotide sequence ID" value="NZ_JQKF01000014.1"/>
</dbReference>
<feature type="coiled-coil region" evidence="9">
    <location>
        <begin position="32"/>
        <end position="59"/>
    </location>
</feature>
<evidence type="ECO:0000256" key="8">
    <source>
        <dbReference type="ARBA" id="ARBA00031737"/>
    </source>
</evidence>
<organism evidence="11 12">
    <name type="scientific">Ferrimicrobium acidiphilum DSM 19497</name>
    <dbReference type="NCBI Taxonomy" id="1121877"/>
    <lineage>
        <taxon>Bacteria</taxon>
        <taxon>Bacillati</taxon>
        <taxon>Actinomycetota</taxon>
        <taxon>Acidimicrobiia</taxon>
        <taxon>Acidimicrobiales</taxon>
        <taxon>Acidimicrobiaceae</taxon>
        <taxon>Ferrimicrobium</taxon>
    </lineage>
</organism>
<accession>A0A0D8FTM7</accession>
<dbReference type="PANTHER" id="PTHR35794">
    <property type="entry name" value="CELL DIVISION PROTEIN DIVIVA"/>
    <property type="match status" value="1"/>
</dbReference>
<dbReference type="Proteomes" id="UP000032336">
    <property type="component" value="Unassembled WGS sequence"/>
</dbReference>
<dbReference type="eggNOG" id="COG3599">
    <property type="taxonomic scope" value="Bacteria"/>
</dbReference>
<dbReference type="AlphaFoldDB" id="A0A0D8FTM7"/>
<dbReference type="InterPro" id="IPR019933">
    <property type="entry name" value="DivIVA_domain"/>
</dbReference>
<name>A0A0D8FTM7_9ACTN</name>